<sequence length="293" mass="31454">MTWRIGFYINVPIALVMLAIAVTKLPQTSRRAVKLELIPSLLSVAGSFLVVYGLVGNRYKVVSLVVGILIILVFVNTQRTAAQPLMPLRLFVSAQRSGAYLARFCFMMAMLPFWFLTSQAMQQFLGFSPLMAGIGFFPLTILNFIVAMRVADLTERFGNGPLLGIGMALTVIGLLIMALLSPANGYWLELGLPMLLIGFGQGLIMSPLTTVGVANTLPEDAGAASGLINTMHQIGSSIGLALIVGVTGGMTHGVASYRQSLLMSTICAAIALVIIVFVVIPGEQRENQLKLKH</sequence>
<dbReference type="Pfam" id="PF07690">
    <property type="entry name" value="MFS_1"/>
    <property type="match status" value="1"/>
</dbReference>
<keyword evidence="3 6" id="KW-0812">Transmembrane</keyword>
<dbReference type="SUPFAM" id="SSF103473">
    <property type="entry name" value="MFS general substrate transporter"/>
    <property type="match status" value="1"/>
</dbReference>
<feature type="transmembrane region" description="Helical" evidence="6">
    <location>
        <begin position="6"/>
        <end position="25"/>
    </location>
</feature>
<dbReference type="InterPro" id="IPR011701">
    <property type="entry name" value="MFS"/>
</dbReference>
<feature type="transmembrane region" description="Helical" evidence="6">
    <location>
        <begin position="234"/>
        <end position="255"/>
    </location>
</feature>
<gene>
    <name evidence="8" type="ORF">P8634_05400</name>
</gene>
<feature type="transmembrane region" description="Helical" evidence="6">
    <location>
        <begin position="61"/>
        <end position="77"/>
    </location>
</feature>
<feature type="transmembrane region" description="Helical" evidence="6">
    <location>
        <begin position="127"/>
        <end position="148"/>
    </location>
</feature>
<dbReference type="PANTHER" id="PTHR42718">
    <property type="entry name" value="MAJOR FACILITATOR SUPERFAMILY MULTIDRUG TRANSPORTER MFSC"/>
    <property type="match status" value="1"/>
</dbReference>
<reference evidence="8" key="1">
    <citation type="submission" date="2023-04" db="EMBL/GenBank/DDBJ databases">
        <title>Genomic of Limosilactobacillus fermentum MSJK0025.</title>
        <authorList>
            <person name="Yang S."/>
        </authorList>
    </citation>
    <scope>NUCLEOTIDE SEQUENCE</scope>
    <source>
        <strain evidence="8">MSJK0025</strain>
    </source>
</reference>
<evidence type="ECO:0000256" key="4">
    <source>
        <dbReference type="ARBA" id="ARBA00022989"/>
    </source>
</evidence>
<keyword evidence="2" id="KW-0813">Transport</keyword>
<feature type="transmembrane region" description="Helical" evidence="6">
    <location>
        <begin position="261"/>
        <end position="280"/>
    </location>
</feature>
<feature type="domain" description="Major facilitator superfamily (MFS) profile" evidence="7">
    <location>
        <begin position="1"/>
        <end position="283"/>
    </location>
</feature>
<evidence type="ECO:0000256" key="2">
    <source>
        <dbReference type="ARBA" id="ARBA00022448"/>
    </source>
</evidence>
<feature type="transmembrane region" description="Helical" evidence="6">
    <location>
        <begin position="160"/>
        <end position="180"/>
    </location>
</feature>
<dbReference type="AlphaFoldDB" id="A0AAJ5ZTP7"/>
<dbReference type="PROSITE" id="PS50850">
    <property type="entry name" value="MFS"/>
    <property type="match status" value="1"/>
</dbReference>
<dbReference type="Proteomes" id="UP001218104">
    <property type="component" value="Chromosome"/>
</dbReference>
<dbReference type="InterPro" id="IPR036259">
    <property type="entry name" value="MFS_trans_sf"/>
</dbReference>
<feature type="transmembrane region" description="Helical" evidence="6">
    <location>
        <begin position="192"/>
        <end position="214"/>
    </location>
</feature>
<evidence type="ECO:0000259" key="7">
    <source>
        <dbReference type="PROSITE" id="PS50850"/>
    </source>
</evidence>
<dbReference type="Gene3D" id="1.20.1250.20">
    <property type="entry name" value="MFS general substrate transporter like domains"/>
    <property type="match status" value="1"/>
</dbReference>
<accession>A0AAJ5ZTP7</accession>
<proteinExistence type="predicted"/>
<organism evidence="8 9">
    <name type="scientific">Limosilactobacillus fermentum</name>
    <name type="common">Lactobacillus fermentum</name>
    <dbReference type="NCBI Taxonomy" id="1613"/>
    <lineage>
        <taxon>Bacteria</taxon>
        <taxon>Bacillati</taxon>
        <taxon>Bacillota</taxon>
        <taxon>Bacilli</taxon>
        <taxon>Lactobacillales</taxon>
        <taxon>Lactobacillaceae</taxon>
        <taxon>Limosilactobacillus</taxon>
    </lineage>
</organism>
<feature type="transmembrane region" description="Helical" evidence="6">
    <location>
        <begin position="98"/>
        <end position="115"/>
    </location>
</feature>
<comment type="subcellular location">
    <subcellularLocation>
        <location evidence="1">Cell membrane</location>
        <topology evidence="1">Multi-pass membrane protein</topology>
    </subcellularLocation>
</comment>
<keyword evidence="5 6" id="KW-0472">Membrane</keyword>
<evidence type="ECO:0000256" key="1">
    <source>
        <dbReference type="ARBA" id="ARBA00004651"/>
    </source>
</evidence>
<protein>
    <submittedName>
        <fullName evidence="8">MFS transporter</fullName>
    </submittedName>
</protein>
<dbReference type="EMBL" id="CP121468">
    <property type="protein sequence ID" value="WFR88284.1"/>
    <property type="molecule type" value="Genomic_DNA"/>
</dbReference>
<evidence type="ECO:0000313" key="9">
    <source>
        <dbReference type="Proteomes" id="UP001218104"/>
    </source>
</evidence>
<evidence type="ECO:0000313" key="8">
    <source>
        <dbReference type="EMBL" id="WFR88284.1"/>
    </source>
</evidence>
<evidence type="ECO:0000256" key="5">
    <source>
        <dbReference type="ARBA" id="ARBA00023136"/>
    </source>
</evidence>
<feature type="transmembrane region" description="Helical" evidence="6">
    <location>
        <begin position="37"/>
        <end position="55"/>
    </location>
</feature>
<dbReference type="GO" id="GO:0022857">
    <property type="term" value="F:transmembrane transporter activity"/>
    <property type="evidence" value="ECO:0007669"/>
    <property type="project" value="InterPro"/>
</dbReference>
<keyword evidence="4 6" id="KW-1133">Transmembrane helix</keyword>
<dbReference type="GO" id="GO:0005886">
    <property type="term" value="C:plasma membrane"/>
    <property type="evidence" value="ECO:0007669"/>
    <property type="project" value="UniProtKB-SubCell"/>
</dbReference>
<evidence type="ECO:0000256" key="6">
    <source>
        <dbReference type="SAM" id="Phobius"/>
    </source>
</evidence>
<name>A0AAJ5ZTP7_LIMFE</name>
<dbReference type="PANTHER" id="PTHR42718:SF9">
    <property type="entry name" value="MAJOR FACILITATOR SUPERFAMILY MULTIDRUG TRANSPORTER MFSC"/>
    <property type="match status" value="1"/>
</dbReference>
<dbReference type="InterPro" id="IPR020846">
    <property type="entry name" value="MFS_dom"/>
</dbReference>
<evidence type="ECO:0000256" key="3">
    <source>
        <dbReference type="ARBA" id="ARBA00022692"/>
    </source>
</evidence>